<feature type="transmembrane region" description="Helical" evidence="6">
    <location>
        <begin position="249"/>
        <end position="272"/>
    </location>
</feature>
<accession>A0A1V0AJX2</accession>
<evidence type="ECO:0000256" key="4">
    <source>
        <dbReference type="ARBA" id="ARBA00022989"/>
    </source>
</evidence>
<evidence type="ECO:0000259" key="7">
    <source>
        <dbReference type="PROSITE" id="PS50850"/>
    </source>
</evidence>
<feature type="transmembrane region" description="Helical" evidence="6">
    <location>
        <begin position="308"/>
        <end position="327"/>
    </location>
</feature>
<keyword evidence="5 6" id="KW-0472">Membrane</keyword>
<evidence type="ECO:0000256" key="1">
    <source>
        <dbReference type="ARBA" id="ARBA00004651"/>
    </source>
</evidence>
<dbReference type="KEGG" id="noa:BKM31_19570"/>
<feature type="domain" description="Major facilitator superfamily (MFS) profile" evidence="7">
    <location>
        <begin position="1"/>
        <end position="397"/>
    </location>
</feature>
<keyword evidence="2" id="KW-1003">Cell membrane</keyword>
<comment type="subcellular location">
    <subcellularLocation>
        <location evidence="1">Cell membrane</location>
        <topology evidence="1">Multi-pass membrane protein</topology>
    </subcellularLocation>
</comment>
<feature type="transmembrane region" description="Helical" evidence="6">
    <location>
        <begin position="372"/>
        <end position="393"/>
    </location>
</feature>
<protein>
    <recommendedName>
        <fullName evidence="7">Major facilitator superfamily (MFS) profile domain-containing protein</fullName>
    </recommendedName>
</protein>
<reference evidence="9" key="1">
    <citation type="journal article" date="2017" name="Med. Chem. Commun.">
        <title>Nonomuraea sp. ATCC 55076 harbours the largest actinomycete chromosome to date and the kistamicin biosynthetic gene cluster.</title>
        <authorList>
            <person name="Nazari B."/>
            <person name="Forneris C.C."/>
            <person name="Gibson M.I."/>
            <person name="Moon K."/>
            <person name="Schramma K.R."/>
            <person name="Seyedsayamdost M.R."/>
        </authorList>
    </citation>
    <scope>NUCLEOTIDE SEQUENCE [LARGE SCALE GENOMIC DNA]</scope>
    <source>
        <strain evidence="9">ATCC 55076</strain>
    </source>
</reference>
<dbReference type="Proteomes" id="UP000190797">
    <property type="component" value="Chromosome"/>
</dbReference>
<evidence type="ECO:0000313" key="8">
    <source>
        <dbReference type="EMBL" id="AQZ70506.1"/>
    </source>
</evidence>
<name>A0A1V0AJX2_9ACTN</name>
<feature type="transmembrane region" description="Helical" evidence="6">
    <location>
        <begin position="216"/>
        <end position="237"/>
    </location>
</feature>
<evidence type="ECO:0000256" key="6">
    <source>
        <dbReference type="SAM" id="Phobius"/>
    </source>
</evidence>
<sequence length="423" mass="44029">MICARLDQVTPALRRYVTADGFSQFGTQVTRVALPLVALLVLDAGPFELGLLGAAEMIGFLLFGLPAGVWVDRLRRKPILVTADVLRAVSLASVPVAALFDALTLAQLYAVAVIVSIGTAFFDVAHMSFLPSIVTKEQLPKGMGTLESVRSLAGLFGPGLGGWLVQVLTAPIAIVADAVSYLISAVLLASVKAEETPAGGRVSLMEGLRYVLGHPILRLVGLVGAMNMFVSGIWAIVRPLYLVDELGVGAAAYGLMISGAGVGGLLGAFVAARVIARFGHGPTMFGAAALMLPLFVLVAFTGPGWRLALYPIGMALISLVAVLHNVAQGSYRQAICPEALRGRMNASLRFLMWGSLPLGGVVGGLLGEAVTVHQLLWIGSLGSVVANLPFVLVPAVRKLKITDDGGRGSTAARAPASPPRSAR</sequence>
<keyword evidence="4 6" id="KW-1133">Transmembrane helix</keyword>
<dbReference type="CDD" id="cd06173">
    <property type="entry name" value="MFS_MefA_like"/>
    <property type="match status" value="1"/>
</dbReference>
<dbReference type="AlphaFoldDB" id="A0A1V0AJX2"/>
<dbReference type="PROSITE" id="PS50850">
    <property type="entry name" value="MFS"/>
    <property type="match status" value="1"/>
</dbReference>
<evidence type="ECO:0000256" key="5">
    <source>
        <dbReference type="ARBA" id="ARBA00023136"/>
    </source>
</evidence>
<evidence type="ECO:0000313" key="9">
    <source>
        <dbReference type="Proteomes" id="UP000190797"/>
    </source>
</evidence>
<dbReference type="PANTHER" id="PTHR23513:SF6">
    <property type="entry name" value="MAJOR FACILITATOR SUPERFAMILY ASSOCIATED DOMAIN-CONTAINING PROTEIN"/>
    <property type="match status" value="1"/>
</dbReference>
<evidence type="ECO:0000256" key="3">
    <source>
        <dbReference type="ARBA" id="ARBA00022692"/>
    </source>
</evidence>
<keyword evidence="9" id="KW-1185">Reference proteome</keyword>
<dbReference type="InterPro" id="IPR011701">
    <property type="entry name" value="MFS"/>
</dbReference>
<feature type="transmembrane region" description="Helical" evidence="6">
    <location>
        <begin position="49"/>
        <end position="71"/>
    </location>
</feature>
<proteinExistence type="predicted"/>
<evidence type="ECO:0000256" key="2">
    <source>
        <dbReference type="ARBA" id="ARBA00022475"/>
    </source>
</evidence>
<dbReference type="SUPFAM" id="SSF103473">
    <property type="entry name" value="MFS general substrate transporter"/>
    <property type="match status" value="1"/>
</dbReference>
<gene>
    <name evidence="8" type="ORF">BKM31_19570</name>
</gene>
<dbReference type="GO" id="GO:0005886">
    <property type="term" value="C:plasma membrane"/>
    <property type="evidence" value="ECO:0007669"/>
    <property type="project" value="UniProtKB-SubCell"/>
</dbReference>
<dbReference type="InterPro" id="IPR020846">
    <property type="entry name" value="MFS_dom"/>
</dbReference>
<keyword evidence="3 6" id="KW-0812">Transmembrane</keyword>
<dbReference type="PANTHER" id="PTHR23513">
    <property type="entry name" value="INTEGRAL MEMBRANE EFFLUX PROTEIN-RELATED"/>
    <property type="match status" value="1"/>
</dbReference>
<dbReference type="GO" id="GO:0022857">
    <property type="term" value="F:transmembrane transporter activity"/>
    <property type="evidence" value="ECO:0007669"/>
    <property type="project" value="InterPro"/>
</dbReference>
<dbReference type="InterPro" id="IPR036259">
    <property type="entry name" value="MFS_trans_sf"/>
</dbReference>
<feature type="transmembrane region" description="Helical" evidence="6">
    <location>
        <begin position="348"/>
        <end position="366"/>
    </location>
</feature>
<dbReference type="STRING" id="1909395.BKM31_19570"/>
<dbReference type="EMBL" id="CP017717">
    <property type="protein sequence ID" value="AQZ70506.1"/>
    <property type="molecule type" value="Genomic_DNA"/>
</dbReference>
<dbReference type="Pfam" id="PF07690">
    <property type="entry name" value="MFS_1"/>
    <property type="match status" value="1"/>
</dbReference>
<dbReference type="Gene3D" id="1.20.1250.20">
    <property type="entry name" value="MFS general substrate transporter like domains"/>
    <property type="match status" value="1"/>
</dbReference>
<feature type="transmembrane region" description="Helical" evidence="6">
    <location>
        <begin position="106"/>
        <end position="130"/>
    </location>
</feature>
<feature type="transmembrane region" description="Helical" evidence="6">
    <location>
        <begin position="284"/>
        <end position="302"/>
    </location>
</feature>
<organism evidence="8 9">
    <name type="scientific">[Actinomadura] parvosata subsp. kistnae</name>
    <dbReference type="NCBI Taxonomy" id="1909395"/>
    <lineage>
        <taxon>Bacteria</taxon>
        <taxon>Bacillati</taxon>
        <taxon>Actinomycetota</taxon>
        <taxon>Actinomycetes</taxon>
        <taxon>Streptosporangiales</taxon>
        <taxon>Streptosporangiaceae</taxon>
        <taxon>Nonomuraea</taxon>
    </lineage>
</organism>